<accession>A0A4Y8ISN6</accession>
<evidence type="ECO:0000256" key="1">
    <source>
        <dbReference type="SAM" id="Phobius"/>
    </source>
</evidence>
<gene>
    <name evidence="2" type="ORF">E3U55_03760</name>
</gene>
<protein>
    <recommendedName>
        <fullName evidence="4">Sigma-X negative effector</fullName>
    </recommendedName>
</protein>
<dbReference type="RefSeq" id="WP_134339000.1">
    <property type="nucleotide sequence ID" value="NZ_SOPW01000003.1"/>
</dbReference>
<organism evidence="2 3">
    <name type="scientific">Filobacillus milosensis</name>
    <dbReference type="NCBI Taxonomy" id="94137"/>
    <lineage>
        <taxon>Bacteria</taxon>
        <taxon>Bacillati</taxon>
        <taxon>Bacillota</taxon>
        <taxon>Bacilli</taxon>
        <taxon>Bacillales</taxon>
        <taxon>Bacillaceae</taxon>
        <taxon>Filobacillus</taxon>
    </lineage>
</organism>
<comment type="caution">
    <text evidence="2">The sequence shown here is derived from an EMBL/GenBank/DDBJ whole genome shotgun (WGS) entry which is preliminary data.</text>
</comment>
<proteinExistence type="predicted"/>
<keyword evidence="1" id="KW-1133">Transmembrane helix</keyword>
<dbReference type="Proteomes" id="UP000297975">
    <property type="component" value="Unassembled WGS sequence"/>
</dbReference>
<feature type="transmembrane region" description="Helical" evidence="1">
    <location>
        <begin position="47"/>
        <end position="69"/>
    </location>
</feature>
<keyword evidence="1" id="KW-0812">Transmembrane</keyword>
<name>A0A4Y8ISN6_9BACI</name>
<dbReference type="AlphaFoldDB" id="A0A4Y8ISN6"/>
<evidence type="ECO:0000313" key="2">
    <source>
        <dbReference type="EMBL" id="TFB23940.1"/>
    </source>
</evidence>
<dbReference type="OrthoDB" id="2965336at2"/>
<dbReference type="EMBL" id="SOPW01000003">
    <property type="protein sequence ID" value="TFB23940.1"/>
    <property type="molecule type" value="Genomic_DNA"/>
</dbReference>
<keyword evidence="3" id="KW-1185">Reference proteome</keyword>
<evidence type="ECO:0008006" key="4">
    <source>
        <dbReference type="Google" id="ProtNLM"/>
    </source>
</evidence>
<reference evidence="2 3" key="1">
    <citation type="submission" date="2019-03" db="EMBL/GenBank/DDBJ databases">
        <authorList>
            <person name="He R.-H."/>
        </authorList>
    </citation>
    <scope>NUCLEOTIDE SEQUENCE [LARGE SCALE GENOMIC DNA]</scope>
    <source>
        <strain evidence="3">SH 714</strain>
    </source>
</reference>
<keyword evidence="1" id="KW-0472">Membrane</keyword>
<evidence type="ECO:0000313" key="3">
    <source>
        <dbReference type="Proteomes" id="UP000297975"/>
    </source>
</evidence>
<sequence length="389" mass="44035">MKKHDDKSIEQLLSEMPNVHDDKSFDEYYKNISKQINNQPKAKQRGWILPALASAAALFLMVIVGMQLVNTNDTADQANSMETAELRKEFSPESEEGSAGIAMDENETSDEAKAGITSSEESGIVQLRDLSSMVLTQEETEGKELSTFIVPDQQAMYSVPITVNISNKDPYEVFNEYSSYIQSEQWGVSTAIFNKMKYIGMNKQEEPIVQISEDIQGSSMERAVIEGLRYFESLGHEKVQIQDSEGNAVELPHIGDLTYIEFNQSPKVYKLYEANENQKFWIEKKMNNQSIDEAIEELKVNEKDFNVTAPVPDYINLDLEEDTSTLVITMTKQQHDSSSEEMIFLIEGILLTAKSYGFEKVEFNNFGVSEIGKYDLTQPINVPVYINPK</sequence>